<dbReference type="PANTHER" id="PTHR22916">
    <property type="entry name" value="GLYCOSYLTRANSFERASE"/>
    <property type="match status" value="1"/>
</dbReference>
<name>A0ABT6FXF5_9FLAO</name>
<keyword evidence="2" id="KW-0808">Transferase</keyword>
<dbReference type="GO" id="GO:0016757">
    <property type="term" value="F:glycosyltransferase activity"/>
    <property type="evidence" value="ECO:0007669"/>
    <property type="project" value="UniProtKB-KW"/>
</dbReference>
<dbReference type="SUPFAM" id="SSF53448">
    <property type="entry name" value="Nucleotide-diphospho-sugar transferases"/>
    <property type="match status" value="1"/>
</dbReference>
<evidence type="ECO:0000313" key="2">
    <source>
        <dbReference type="EMBL" id="MDG4714472.1"/>
    </source>
</evidence>
<accession>A0ABT6FXF5</accession>
<dbReference type="EC" id="2.4.-.-" evidence="2"/>
<dbReference type="Gene3D" id="3.90.550.10">
    <property type="entry name" value="Spore Coat Polysaccharide Biosynthesis Protein SpsA, Chain A"/>
    <property type="match status" value="1"/>
</dbReference>
<dbReference type="PANTHER" id="PTHR22916:SF3">
    <property type="entry name" value="UDP-GLCNAC:BETAGAL BETA-1,3-N-ACETYLGLUCOSAMINYLTRANSFERASE-LIKE PROTEIN 1"/>
    <property type="match status" value="1"/>
</dbReference>
<keyword evidence="3" id="KW-1185">Reference proteome</keyword>
<dbReference type="InterPro" id="IPR029044">
    <property type="entry name" value="Nucleotide-diphossugar_trans"/>
</dbReference>
<feature type="domain" description="Glycosyltransferase 2-like" evidence="1">
    <location>
        <begin position="6"/>
        <end position="168"/>
    </location>
</feature>
<gene>
    <name evidence="2" type="ORF">P7122_01215</name>
</gene>
<comment type="caution">
    <text evidence="2">The sequence shown here is derived from an EMBL/GenBank/DDBJ whole genome shotgun (WGS) entry which is preliminary data.</text>
</comment>
<dbReference type="EMBL" id="JARSBN010000001">
    <property type="protein sequence ID" value="MDG4714472.1"/>
    <property type="molecule type" value="Genomic_DNA"/>
</dbReference>
<sequence length="307" mass="35544">MQPFFSVVISVFNKKDHIKDTINSVLNQSFKNIEIIVVDDGSTDGSSQIINDFLDERIKVIRTKNQGASKARNTGITNANTNYIALLDGDDLWHKDFLMHIKEAIAAFPDEKVYATALSQKYPNKTVPVSYSFKQKELYSVRNYFKSSKKYAILSSSSTVFKKDILKTTGNFDPNIISGQDIDLWIRFAMYYNVVFINKPLAIYNHIADSLSNTAYSLTNKSKFDKYLTEEKENKDLKAYLDLNRYSMALLSKFLNDKTRYDYYISFIDFKNLTVRQTILLKSPKWLLKLLLKLKSFRGEKLYYPSN</sequence>
<dbReference type="RefSeq" id="WP_278003955.1">
    <property type="nucleotide sequence ID" value="NZ_JARSBN010000001.1"/>
</dbReference>
<reference evidence="2 3" key="1">
    <citation type="submission" date="2023-03" db="EMBL/GenBank/DDBJ databases">
        <title>Strain YYF002 represents a novel species in the genus Winogradskyella isolated from seawater.</title>
        <authorList>
            <person name="Fu Z.-Y."/>
        </authorList>
    </citation>
    <scope>NUCLEOTIDE SEQUENCE [LARGE SCALE GENOMIC DNA]</scope>
    <source>
        <strain evidence="2 3">YYF002</strain>
    </source>
</reference>
<dbReference type="CDD" id="cd00761">
    <property type="entry name" value="Glyco_tranf_GTA_type"/>
    <property type="match status" value="1"/>
</dbReference>
<dbReference type="Pfam" id="PF00535">
    <property type="entry name" value="Glycos_transf_2"/>
    <property type="match status" value="1"/>
</dbReference>
<dbReference type="InterPro" id="IPR001173">
    <property type="entry name" value="Glyco_trans_2-like"/>
</dbReference>
<protein>
    <submittedName>
        <fullName evidence="2">Glycosyltransferase family A protein</fullName>
        <ecNumber evidence="2">2.4.-.-</ecNumber>
    </submittedName>
</protein>
<keyword evidence="2" id="KW-0328">Glycosyltransferase</keyword>
<proteinExistence type="predicted"/>
<evidence type="ECO:0000313" key="3">
    <source>
        <dbReference type="Proteomes" id="UP001529085"/>
    </source>
</evidence>
<evidence type="ECO:0000259" key="1">
    <source>
        <dbReference type="Pfam" id="PF00535"/>
    </source>
</evidence>
<organism evidence="2 3">
    <name type="scientific">Winogradskyella marincola</name>
    <dbReference type="NCBI Taxonomy" id="3037795"/>
    <lineage>
        <taxon>Bacteria</taxon>
        <taxon>Pseudomonadati</taxon>
        <taxon>Bacteroidota</taxon>
        <taxon>Flavobacteriia</taxon>
        <taxon>Flavobacteriales</taxon>
        <taxon>Flavobacteriaceae</taxon>
        <taxon>Winogradskyella</taxon>
    </lineage>
</organism>
<dbReference type="Proteomes" id="UP001529085">
    <property type="component" value="Unassembled WGS sequence"/>
</dbReference>